<dbReference type="AlphaFoldDB" id="Q0FWU7"/>
<evidence type="ECO:0000313" key="1">
    <source>
        <dbReference type="EMBL" id="EAU48455.1"/>
    </source>
</evidence>
<dbReference type="EMBL" id="AATQ01000001">
    <property type="protein sequence ID" value="EAU48455.1"/>
    <property type="molecule type" value="Genomic_DNA"/>
</dbReference>
<dbReference type="HOGENOM" id="CLU_3390693_0_0_5"/>
<reference evidence="1 2" key="1">
    <citation type="journal article" date="2010" name="J. Bacteriol.">
        <title>Genome sequences of Pelagibaca bermudensis HTCC2601T and Maritimibacter alkaliphilus HTCC2654T, the type strains of two marine Roseobacter genera.</title>
        <authorList>
            <person name="Thrash J.C."/>
            <person name="Cho J.C."/>
            <person name="Ferriera S."/>
            <person name="Johnson J."/>
            <person name="Vergin K.L."/>
            <person name="Giovannoni S.J."/>
        </authorList>
    </citation>
    <scope>NUCLEOTIDE SEQUENCE [LARGE SCALE GENOMIC DNA]</scope>
    <source>
        <strain evidence="2">DSM 26914 / JCM 13377 / KCTC 12554 / HTCC2601</strain>
    </source>
</reference>
<protein>
    <submittedName>
        <fullName evidence="1">Translocase</fullName>
    </submittedName>
</protein>
<evidence type="ECO:0000313" key="2">
    <source>
        <dbReference type="Proteomes" id="UP000006230"/>
    </source>
</evidence>
<name>Q0FWU7_SALBH</name>
<keyword evidence="2" id="KW-1185">Reference proteome</keyword>
<sequence>MIAPRVAVLHHEPGLAAKALPVDIDMAAQPRP</sequence>
<proteinExistence type="predicted"/>
<organism evidence="1 2">
    <name type="scientific">Salipiger bermudensis (strain DSM 26914 / JCM 13377 / KCTC 12554 / HTCC2601)</name>
    <name type="common">Pelagibaca bermudensis</name>
    <dbReference type="NCBI Taxonomy" id="314265"/>
    <lineage>
        <taxon>Bacteria</taxon>
        <taxon>Pseudomonadati</taxon>
        <taxon>Pseudomonadota</taxon>
        <taxon>Alphaproteobacteria</taxon>
        <taxon>Rhodobacterales</taxon>
        <taxon>Roseobacteraceae</taxon>
        <taxon>Salipiger</taxon>
    </lineage>
</organism>
<comment type="caution">
    <text evidence="1">The sequence shown here is derived from an EMBL/GenBank/DDBJ whole genome shotgun (WGS) entry which is preliminary data.</text>
</comment>
<gene>
    <name evidence="1" type="ORF">R2601_02743</name>
</gene>
<dbReference type="Proteomes" id="UP000006230">
    <property type="component" value="Unassembled WGS sequence"/>
</dbReference>
<accession>Q0FWU7</accession>